<accession>A0A2W5ZHJ1</accession>
<evidence type="ECO:0000313" key="2">
    <source>
        <dbReference type="EMBL" id="PZR82505.1"/>
    </source>
</evidence>
<dbReference type="AlphaFoldDB" id="A0A2W5ZHJ1"/>
<dbReference type="Proteomes" id="UP000606991">
    <property type="component" value="Unassembled WGS sequence"/>
</dbReference>
<evidence type="ECO:0000313" key="4">
    <source>
        <dbReference type="Proteomes" id="UP000606991"/>
    </source>
</evidence>
<proteinExistence type="predicted"/>
<comment type="caution">
    <text evidence="2">The sequence shown here is derived from an EMBL/GenBank/DDBJ whole genome shotgun (WGS) entry which is preliminary data.</text>
</comment>
<name>A0A2W5ZHJ1_9BACT</name>
<reference evidence="1 4" key="3">
    <citation type="submission" date="2020-10" db="EMBL/GenBank/DDBJ databases">
        <title>Ca. Dormibacterota MAGs.</title>
        <authorList>
            <person name="Montgomery K."/>
        </authorList>
    </citation>
    <scope>NUCLEOTIDE SEQUENCE [LARGE SCALE GENOMIC DNA]</scope>
    <source>
        <strain evidence="1">SC8812_S17_18</strain>
    </source>
</reference>
<dbReference type="RefSeq" id="WP_337312288.1">
    <property type="nucleotide sequence ID" value="NZ_JAEKNS010000111.1"/>
</dbReference>
<dbReference type="EMBL" id="JAEKNS010000111">
    <property type="protein sequence ID" value="MBJ7595303.1"/>
    <property type="molecule type" value="Genomic_DNA"/>
</dbReference>
<gene>
    <name evidence="2" type="ORF">DLM65_03680</name>
    <name evidence="1" type="ORF">JF886_10670</name>
</gene>
<organism evidence="2 3">
    <name type="scientific">Candidatus Aeolococcus gillhamiae</name>
    <dbReference type="NCBI Taxonomy" id="3127015"/>
    <lineage>
        <taxon>Bacteria</taxon>
        <taxon>Bacillati</taxon>
        <taxon>Candidatus Dormiibacterota</taxon>
        <taxon>Candidatus Dormibacteria</taxon>
        <taxon>Candidatus Aeolococcales</taxon>
        <taxon>Candidatus Aeolococcaceae</taxon>
        <taxon>Candidatus Aeolococcus</taxon>
    </lineage>
</organism>
<reference evidence="2" key="2">
    <citation type="submission" date="2018-05" db="EMBL/GenBank/DDBJ databases">
        <authorList>
            <person name="Ferrari B."/>
        </authorList>
    </citation>
    <scope>NUCLEOTIDE SEQUENCE</scope>
    <source>
        <strain evidence="2">RRmetagenome_bin12</strain>
    </source>
</reference>
<dbReference type="EMBL" id="QHBU01000070">
    <property type="protein sequence ID" value="PZR82505.1"/>
    <property type="molecule type" value="Genomic_DNA"/>
</dbReference>
<accession>A0A934K1U7</accession>
<dbReference type="Proteomes" id="UP000248724">
    <property type="component" value="Unassembled WGS sequence"/>
</dbReference>
<evidence type="ECO:0000313" key="1">
    <source>
        <dbReference type="EMBL" id="MBJ7595303.1"/>
    </source>
</evidence>
<dbReference type="Gene3D" id="3.90.79.10">
    <property type="entry name" value="Nucleoside Triphosphate Pyrophosphohydrolase"/>
    <property type="match status" value="1"/>
</dbReference>
<protein>
    <submittedName>
        <fullName evidence="2">Phosphoesterase</fullName>
    </submittedName>
</protein>
<reference evidence="2 3" key="1">
    <citation type="journal article" date="2017" name="Nature">
        <title>Atmospheric trace gases support primary production in Antarctic desert surface soil.</title>
        <authorList>
            <person name="Ji M."/>
            <person name="Greening C."/>
            <person name="Vanwonterghem I."/>
            <person name="Carere C.R."/>
            <person name="Bay S.K."/>
            <person name="Steen J.A."/>
            <person name="Montgomery K."/>
            <person name="Lines T."/>
            <person name="Beardall J."/>
            <person name="van Dorst J."/>
            <person name="Snape I."/>
            <person name="Stott M.B."/>
            <person name="Hugenholtz P."/>
            <person name="Ferrari B.C."/>
        </authorList>
    </citation>
    <scope>NUCLEOTIDE SEQUENCE [LARGE SCALE GENOMIC DNA]</scope>
    <source>
        <strain evidence="2">RRmetagenome_bin12</strain>
    </source>
</reference>
<sequence length="235" mass="25753">MTDATAANSIATQRRRRTVPFDGEDVLCVPRTTIFPDGAWHGLVTVGLERVLRTIRAASEYRPRHAVEDDPSMQQIIPYCVVHHPLDGTYLLTRRLRRSSERRLHHLYSLGVGGHVNPGDGAGGDPLVGGLQREWAEEVVCSSPATASLVAMLNDDSTPVSQVHLGLVFLVEPAVATTAVRELDKLEGENLTLAAMRRHYLSMESWSQLVFDDLVGGAAKRAERSPLVVELPPAH</sequence>
<evidence type="ECO:0000313" key="3">
    <source>
        <dbReference type="Proteomes" id="UP000248724"/>
    </source>
</evidence>